<dbReference type="InterPro" id="IPR049624">
    <property type="entry name" value="FOXN1_4"/>
</dbReference>
<evidence type="ECO:0000256" key="1">
    <source>
        <dbReference type="ARBA" id="ARBA00004123"/>
    </source>
</evidence>
<dbReference type="SUPFAM" id="SSF46785">
    <property type="entry name" value="Winged helix' DNA-binding domain"/>
    <property type="match status" value="1"/>
</dbReference>
<evidence type="ECO:0000256" key="4">
    <source>
        <dbReference type="ARBA" id="ARBA00023125"/>
    </source>
</evidence>
<dbReference type="Pfam" id="PF00250">
    <property type="entry name" value="Forkhead"/>
    <property type="match status" value="1"/>
</dbReference>
<evidence type="ECO:0000259" key="9">
    <source>
        <dbReference type="PROSITE" id="PS50039"/>
    </source>
</evidence>
<reference evidence="10 11" key="1">
    <citation type="journal article" date="2023" name="bioRxiv">
        <title>Conserved and derived expression patterns and positive selection on dental genes reveal complex evolutionary context of ever-growing rodent molars.</title>
        <authorList>
            <person name="Calamari Z.T."/>
            <person name="Song A."/>
            <person name="Cohen E."/>
            <person name="Akter M."/>
            <person name="Roy R.D."/>
            <person name="Hallikas O."/>
            <person name="Christensen M.M."/>
            <person name="Li P."/>
            <person name="Marangoni P."/>
            <person name="Jernvall J."/>
            <person name="Klein O.D."/>
        </authorList>
    </citation>
    <scope>NUCLEOTIDE SEQUENCE [LARGE SCALE GENOMIC DNA]</scope>
    <source>
        <strain evidence="10">V071</strain>
    </source>
</reference>
<name>A0AAW0IBJ0_MYOGA</name>
<proteinExistence type="predicted"/>
<evidence type="ECO:0000256" key="6">
    <source>
        <dbReference type="ARBA" id="ARBA00023242"/>
    </source>
</evidence>
<dbReference type="GO" id="GO:0000981">
    <property type="term" value="F:DNA-binding transcription factor activity, RNA polymerase II-specific"/>
    <property type="evidence" value="ECO:0007669"/>
    <property type="project" value="TreeGrafter"/>
</dbReference>
<dbReference type="InterPro" id="IPR001766">
    <property type="entry name" value="Fork_head_dom"/>
</dbReference>
<evidence type="ECO:0000256" key="3">
    <source>
        <dbReference type="ARBA" id="ARBA00023015"/>
    </source>
</evidence>
<dbReference type="GO" id="GO:0000976">
    <property type="term" value="F:transcription cis-regulatory region binding"/>
    <property type="evidence" value="ECO:0007669"/>
    <property type="project" value="TreeGrafter"/>
</dbReference>
<dbReference type="EMBL" id="JBBHLL010000165">
    <property type="protein sequence ID" value="KAK7811803.1"/>
    <property type="molecule type" value="Genomic_DNA"/>
</dbReference>
<keyword evidence="5" id="KW-0804">Transcription</keyword>
<feature type="compositionally biased region" description="Basic and acidic residues" evidence="8">
    <location>
        <begin position="372"/>
        <end position="392"/>
    </location>
</feature>
<dbReference type="InterPro" id="IPR036388">
    <property type="entry name" value="WH-like_DNA-bd_sf"/>
</dbReference>
<dbReference type="PRINTS" id="PR00053">
    <property type="entry name" value="FORKHEAD"/>
</dbReference>
<comment type="caution">
    <text evidence="10">The sequence shown here is derived from an EMBL/GenBank/DDBJ whole genome shotgun (WGS) entry which is preliminary data.</text>
</comment>
<keyword evidence="3" id="KW-0805">Transcription regulation</keyword>
<keyword evidence="11" id="KW-1185">Reference proteome</keyword>
<dbReference type="InterPro" id="IPR036390">
    <property type="entry name" value="WH_DNA-bd_sf"/>
</dbReference>
<dbReference type="Proteomes" id="UP001488838">
    <property type="component" value="Unassembled WGS sequence"/>
</dbReference>
<protein>
    <recommendedName>
        <fullName evidence="9">Fork-head domain-containing protein</fullName>
    </recommendedName>
</protein>
<dbReference type="GO" id="GO:0005634">
    <property type="term" value="C:nucleus"/>
    <property type="evidence" value="ECO:0007669"/>
    <property type="project" value="UniProtKB-SubCell"/>
</dbReference>
<accession>A0AAW0IBJ0</accession>
<feature type="region of interest" description="Disordered" evidence="8">
    <location>
        <begin position="371"/>
        <end position="396"/>
    </location>
</feature>
<comment type="subcellular location">
    <subcellularLocation>
        <location evidence="1 7">Nucleus</location>
    </subcellularLocation>
</comment>
<evidence type="ECO:0000313" key="10">
    <source>
        <dbReference type="EMBL" id="KAK7811803.1"/>
    </source>
</evidence>
<feature type="DNA-binding region" description="Fork-head" evidence="7">
    <location>
        <begin position="263"/>
        <end position="359"/>
    </location>
</feature>
<dbReference type="InterPro" id="IPR030456">
    <property type="entry name" value="TF_fork_head_CS_2"/>
</dbReference>
<feature type="compositionally biased region" description="Pro residues" evidence="8">
    <location>
        <begin position="451"/>
        <end position="461"/>
    </location>
</feature>
<dbReference type="PANTHER" id="PTHR46721">
    <property type="entry name" value="FORKHEAD BOX PROTEIN N1"/>
    <property type="match status" value="1"/>
</dbReference>
<dbReference type="PROSITE" id="PS50039">
    <property type="entry name" value="FORK_HEAD_3"/>
    <property type="match status" value="1"/>
</dbReference>
<keyword evidence="4 7" id="KW-0238">DNA-binding</keyword>
<keyword evidence="2" id="KW-0217">Developmental protein</keyword>
<evidence type="ECO:0000256" key="2">
    <source>
        <dbReference type="ARBA" id="ARBA00022473"/>
    </source>
</evidence>
<dbReference type="PANTHER" id="PTHR46721:SF2">
    <property type="entry name" value="FORKHEAD BOX PROTEIN N4"/>
    <property type="match status" value="1"/>
</dbReference>
<dbReference type="PROSITE" id="PS00658">
    <property type="entry name" value="FORK_HEAD_2"/>
    <property type="match status" value="1"/>
</dbReference>
<feature type="region of interest" description="Disordered" evidence="8">
    <location>
        <begin position="425"/>
        <end position="466"/>
    </location>
</feature>
<gene>
    <name evidence="10" type="ORF">U0070_016875</name>
</gene>
<evidence type="ECO:0000313" key="11">
    <source>
        <dbReference type="Proteomes" id="UP001488838"/>
    </source>
</evidence>
<keyword evidence="6 7" id="KW-0539">Nucleus</keyword>
<dbReference type="FunFam" id="1.10.10.10:FF:000122">
    <property type="entry name" value="Forkhead box protein N1"/>
    <property type="match status" value="1"/>
</dbReference>
<evidence type="ECO:0000256" key="8">
    <source>
        <dbReference type="SAM" id="MobiDB-lite"/>
    </source>
</evidence>
<feature type="domain" description="Fork-head" evidence="9">
    <location>
        <begin position="263"/>
        <end position="359"/>
    </location>
</feature>
<dbReference type="Gene3D" id="1.10.10.10">
    <property type="entry name" value="Winged helix-like DNA-binding domain superfamily/Winged helix DNA-binding domain"/>
    <property type="match status" value="1"/>
</dbReference>
<sequence>MEVLSKFWICGFGFWNRLLPPMGDDGLPGDLQSLSWLTAVDVPRLQQMASGRIDLGGPGAPHPHPGALAGVADLNVGATPRPQLRGQAVMAPRGMLGLGPIGGHRTSAEQMNQFPIGGRSSSGLQEVPQLYSPATQLQFPLPLGSQQVPQARRQTVLYSLSEPPPTPWAPTDKALSMPTLLRHSCLAGHLLCLNLAVRNWAGVGDCALYCLPLFSLCCLAPPLPVKCPPAGLYSSPFAARSSYPQAHMAVHSSQEPHPKHYPKPIYSYSCLIAMALKSSKTGSLPVSEIYSFMKEHFPYFKTAPDGWKNSVRHNLSLNKCFEKVETKSSGSSRKGCLWALNLARIDKMEEEMHKWKRKDLAAIHRSMANPEELDKLISDRPEGCRRPGKPGEPEAPVLSCLTISQLPPKPLMTLSLQSVPLHHQLQSQTHLAPDSPAPAQSPPLHALPSLSPGPVPPPAMGRPPGDFLNISTDMNMEVDALDPSIMDFALQGNLWEEVKEDSFSLETLGAFGDSPLGCDLGAPSLTPVSGSGDQAFSDVQVTGLYAAYSTPDSVAPAVATSAQYLGTPGNKPIALL</sequence>
<organism evidence="10 11">
    <name type="scientific">Myodes glareolus</name>
    <name type="common">Bank vole</name>
    <name type="synonym">Clethrionomys glareolus</name>
    <dbReference type="NCBI Taxonomy" id="447135"/>
    <lineage>
        <taxon>Eukaryota</taxon>
        <taxon>Metazoa</taxon>
        <taxon>Chordata</taxon>
        <taxon>Craniata</taxon>
        <taxon>Vertebrata</taxon>
        <taxon>Euteleostomi</taxon>
        <taxon>Mammalia</taxon>
        <taxon>Eutheria</taxon>
        <taxon>Euarchontoglires</taxon>
        <taxon>Glires</taxon>
        <taxon>Rodentia</taxon>
        <taxon>Myomorpha</taxon>
        <taxon>Muroidea</taxon>
        <taxon>Cricetidae</taxon>
        <taxon>Arvicolinae</taxon>
        <taxon>Myodes</taxon>
    </lineage>
</organism>
<dbReference type="AlphaFoldDB" id="A0AAW0IBJ0"/>
<dbReference type="SMART" id="SM00339">
    <property type="entry name" value="FH"/>
    <property type="match status" value="1"/>
</dbReference>
<evidence type="ECO:0000256" key="5">
    <source>
        <dbReference type="ARBA" id="ARBA00023163"/>
    </source>
</evidence>
<evidence type="ECO:0000256" key="7">
    <source>
        <dbReference type="PROSITE-ProRule" id="PRU00089"/>
    </source>
</evidence>